<sequence>MPKVLEEDGMDTRRSLSAILAEVLFALLFLLRLKIGGISGVAPLSVTMMALNLVVIFGLLYHHNLVDATLSSRSDGSDIQGYILTLTLTRGSNVEGFNGVLIMLVVIMMILDIRFIPELTGGASASLNRKRSRGSSVSAHEGEDLAQVLAFSQDLQVLGFFDQLVQIQVLTTTTGSHIGLSTARSKRSISSIGLNGQDQAHCNYYL</sequence>
<proteinExistence type="predicted"/>
<reference evidence="2 3" key="1">
    <citation type="journal article" date="2018" name="Nat. Ecol. Evol.">
        <title>Genomic signatures of mitonuclear coevolution across populations of Tigriopus californicus.</title>
        <authorList>
            <person name="Barreto F.S."/>
            <person name="Watson E.T."/>
            <person name="Lima T.G."/>
            <person name="Willett C.S."/>
            <person name="Edmands S."/>
            <person name="Li W."/>
            <person name="Burton R.S."/>
        </authorList>
    </citation>
    <scope>NUCLEOTIDE SEQUENCE [LARGE SCALE GENOMIC DNA]</scope>
    <source>
        <strain evidence="2 3">San Diego</strain>
    </source>
</reference>
<organism evidence="2 3">
    <name type="scientific">Tigriopus californicus</name>
    <name type="common">Marine copepod</name>
    <dbReference type="NCBI Taxonomy" id="6832"/>
    <lineage>
        <taxon>Eukaryota</taxon>
        <taxon>Metazoa</taxon>
        <taxon>Ecdysozoa</taxon>
        <taxon>Arthropoda</taxon>
        <taxon>Crustacea</taxon>
        <taxon>Multicrustacea</taxon>
        <taxon>Hexanauplia</taxon>
        <taxon>Copepoda</taxon>
        <taxon>Harpacticoida</taxon>
        <taxon>Harpacticidae</taxon>
        <taxon>Tigriopus</taxon>
    </lineage>
</organism>
<comment type="caution">
    <text evidence="2">The sequence shown here is derived from an EMBL/GenBank/DDBJ whole genome shotgun (WGS) entry which is preliminary data.</text>
</comment>
<keyword evidence="1" id="KW-0812">Transmembrane</keyword>
<evidence type="ECO:0000256" key="1">
    <source>
        <dbReference type="SAM" id="Phobius"/>
    </source>
</evidence>
<accession>A0A553PJC9</accession>
<protein>
    <submittedName>
        <fullName evidence="2">Uncharacterized protein</fullName>
    </submittedName>
</protein>
<name>A0A553PJC9_TIGCA</name>
<evidence type="ECO:0000313" key="2">
    <source>
        <dbReference type="EMBL" id="TRY77791.1"/>
    </source>
</evidence>
<keyword evidence="3" id="KW-1185">Reference proteome</keyword>
<keyword evidence="1" id="KW-0472">Membrane</keyword>
<gene>
    <name evidence="2" type="ORF">TCAL_16672</name>
</gene>
<feature type="transmembrane region" description="Helical" evidence="1">
    <location>
        <begin position="15"/>
        <end position="33"/>
    </location>
</feature>
<dbReference type="AlphaFoldDB" id="A0A553PJC9"/>
<feature type="transmembrane region" description="Helical" evidence="1">
    <location>
        <begin position="40"/>
        <end position="61"/>
    </location>
</feature>
<feature type="transmembrane region" description="Helical" evidence="1">
    <location>
        <begin position="96"/>
        <end position="116"/>
    </location>
</feature>
<dbReference type="Proteomes" id="UP000318571">
    <property type="component" value="Chromosome 11"/>
</dbReference>
<keyword evidence="1" id="KW-1133">Transmembrane helix</keyword>
<dbReference type="EMBL" id="VCGU01000003">
    <property type="protein sequence ID" value="TRY77791.1"/>
    <property type="molecule type" value="Genomic_DNA"/>
</dbReference>
<evidence type="ECO:0000313" key="3">
    <source>
        <dbReference type="Proteomes" id="UP000318571"/>
    </source>
</evidence>